<dbReference type="PANTHER" id="PTHR32322:SF18">
    <property type="entry name" value="S-ADENOSYLMETHIONINE_S-ADENOSYLHOMOCYSTEINE TRANSPORTER"/>
    <property type="match status" value="1"/>
</dbReference>
<proteinExistence type="inferred from homology"/>
<feature type="transmembrane region" description="Helical" evidence="7">
    <location>
        <begin position="271"/>
        <end position="291"/>
    </location>
</feature>
<accession>A0A4R1AUA1</accession>
<dbReference type="EMBL" id="SJTH01000012">
    <property type="protein sequence ID" value="TCJ03880.1"/>
    <property type="molecule type" value="Genomic_DNA"/>
</dbReference>
<organism evidence="9 10">
    <name type="scientific">Cytobacillus praedii</name>
    <dbReference type="NCBI Taxonomy" id="1742358"/>
    <lineage>
        <taxon>Bacteria</taxon>
        <taxon>Bacillati</taxon>
        <taxon>Bacillota</taxon>
        <taxon>Bacilli</taxon>
        <taxon>Bacillales</taxon>
        <taxon>Bacillaceae</taxon>
        <taxon>Cytobacillus</taxon>
    </lineage>
</organism>
<keyword evidence="3" id="KW-1003">Cell membrane</keyword>
<keyword evidence="5 7" id="KW-1133">Transmembrane helix</keyword>
<evidence type="ECO:0000313" key="9">
    <source>
        <dbReference type="EMBL" id="TCJ03880.1"/>
    </source>
</evidence>
<keyword evidence="10" id="KW-1185">Reference proteome</keyword>
<feature type="transmembrane region" description="Helical" evidence="7">
    <location>
        <begin position="181"/>
        <end position="200"/>
    </location>
</feature>
<feature type="transmembrane region" description="Helical" evidence="7">
    <location>
        <begin position="66"/>
        <end position="84"/>
    </location>
</feature>
<keyword evidence="4 7" id="KW-0812">Transmembrane</keyword>
<dbReference type="STRING" id="1742358.GCA_001439605_00160"/>
<comment type="subcellular location">
    <subcellularLocation>
        <location evidence="1">Cell membrane</location>
        <topology evidence="1">Multi-pass membrane protein</topology>
    </subcellularLocation>
</comment>
<reference evidence="9 10" key="1">
    <citation type="submission" date="2019-03" db="EMBL/GenBank/DDBJ databases">
        <authorList>
            <person name="Jensen L."/>
            <person name="Storgaard J."/>
            <person name="Sulaj E."/>
            <person name="Schramm A."/>
            <person name="Marshall I.P.G."/>
        </authorList>
    </citation>
    <scope>NUCLEOTIDE SEQUENCE [LARGE SCALE GENOMIC DNA]</scope>
    <source>
        <strain evidence="9 10">2017H2G3</strain>
    </source>
</reference>
<evidence type="ECO:0000256" key="3">
    <source>
        <dbReference type="ARBA" id="ARBA00022475"/>
    </source>
</evidence>
<keyword evidence="6 7" id="KW-0472">Membrane</keyword>
<evidence type="ECO:0000256" key="7">
    <source>
        <dbReference type="SAM" id="Phobius"/>
    </source>
</evidence>
<dbReference type="GO" id="GO:0005886">
    <property type="term" value="C:plasma membrane"/>
    <property type="evidence" value="ECO:0007669"/>
    <property type="project" value="UniProtKB-SubCell"/>
</dbReference>
<dbReference type="Proteomes" id="UP000293846">
    <property type="component" value="Unassembled WGS sequence"/>
</dbReference>
<dbReference type="AlphaFoldDB" id="A0A4R1AUA1"/>
<feature type="domain" description="EamA" evidence="8">
    <location>
        <begin position="7"/>
        <end position="138"/>
    </location>
</feature>
<feature type="transmembrane region" description="Helical" evidence="7">
    <location>
        <begin position="34"/>
        <end position="54"/>
    </location>
</feature>
<evidence type="ECO:0000256" key="5">
    <source>
        <dbReference type="ARBA" id="ARBA00022989"/>
    </source>
</evidence>
<dbReference type="OrthoDB" id="4529062at2"/>
<feature type="transmembrane region" description="Helical" evidence="7">
    <location>
        <begin position="96"/>
        <end position="115"/>
    </location>
</feature>
<dbReference type="InterPro" id="IPR050638">
    <property type="entry name" value="AA-Vitamin_Transporters"/>
</dbReference>
<dbReference type="InterPro" id="IPR000620">
    <property type="entry name" value="EamA_dom"/>
</dbReference>
<feature type="transmembrane region" description="Helical" evidence="7">
    <location>
        <begin position="212"/>
        <end position="234"/>
    </location>
</feature>
<evidence type="ECO:0000256" key="1">
    <source>
        <dbReference type="ARBA" id="ARBA00004651"/>
    </source>
</evidence>
<dbReference type="RefSeq" id="WP_131236985.1">
    <property type="nucleotide sequence ID" value="NZ_SJTH01000012.1"/>
</dbReference>
<feature type="transmembrane region" description="Helical" evidence="7">
    <location>
        <begin position="7"/>
        <end position="28"/>
    </location>
</feature>
<sequence length="308" mass="33020">MKKQQIYFILFLIMVAWGFNVTATKVLVENFMPVTMTALRIFVSGLTVFIFLFSIKKVRMLTKKEFIYVFIGGLLNVVAHQYFLSTGLAQTSAANGGLILGLGPLLTAILAVIFLGSSLTSIRIIGIVLGLAGVSFIVFQGSGGNAGVSAGDIFIFISILAQAASFILIKKGSESLDPRLMTGYMLVIGAAILFIISLFVEPKGLASMANHSINLWAIFFASAIIATAMGQMGYNSAIGKVGAAEASMFLNLNPFFALVGAAFFLGEKITVTQVLGFILILFGVVLGSGAYEEMYRKIKRNKNMTVAK</sequence>
<protein>
    <submittedName>
        <fullName evidence="9">DMT family transporter</fullName>
    </submittedName>
</protein>
<evidence type="ECO:0000259" key="8">
    <source>
        <dbReference type="Pfam" id="PF00892"/>
    </source>
</evidence>
<dbReference type="Pfam" id="PF00892">
    <property type="entry name" value="EamA"/>
    <property type="match status" value="2"/>
</dbReference>
<evidence type="ECO:0000313" key="10">
    <source>
        <dbReference type="Proteomes" id="UP000293846"/>
    </source>
</evidence>
<comment type="similarity">
    <text evidence="2">Belongs to the EamA transporter family.</text>
</comment>
<dbReference type="PANTHER" id="PTHR32322">
    <property type="entry name" value="INNER MEMBRANE TRANSPORTER"/>
    <property type="match status" value="1"/>
</dbReference>
<evidence type="ECO:0000256" key="6">
    <source>
        <dbReference type="ARBA" id="ARBA00023136"/>
    </source>
</evidence>
<name>A0A4R1AUA1_9BACI</name>
<evidence type="ECO:0000256" key="2">
    <source>
        <dbReference type="ARBA" id="ARBA00007362"/>
    </source>
</evidence>
<feature type="transmembrane region" description="Helical" evidence="7">
    <location>
        <begin position="246"/>
        <end position="265"/>
    </location>
</feature>
<feature type="domain" description="EamA" evidence="8">
    <location>
        <begin position="150"/>
        <end position="286"/>
    </location>
</feature>
<feature type="transmembrane region" description="Helical" evidence="7">
    <location>
        <begin position="153"/>
        <end position="169"/>
    </location>
</feature>
<feature type="transmembrane region" description="Helical" evidence="7">
    <location>
        <begin position="122"/>
        <end position="141"/>
    </location>
</feature>
<gene>
    <name evidence="9" type="ORF">E0Y62_11930</name>
</gene>
<evidence type="ECO:0000256" key="4">
    <source>
        <dbReference type="ARBA" id="ARBA00022692"/>
    </source>
</evidence>
<dbReference type="SUPFAM" id="SSF103481">
    <property type="entry name" value="Multidrug resistance efflux transporter EmrE"/>
    <property type="match status" value="2"/>
</dbReference>
<comment type="caution">
    <text evidence="9">The sequence shown here is derived from an EMBL/GenBank/DDBJ whole genome shotgun (WGS) entry which is preliminary data.</text>
</comment>
<dbReference type="InterPro" id="IPR037185">
    <property type="entry name" value="EmrE-like"/>
</dbReference>